<keyword evidence="1" id="KW-1133">Transmembrane helix</keyword>
<dbReference type="RefSeq" id="WP_150900689.1">
    <property type="nucleotide sequence ID" value="NZ_WAAU01000028.1"/>
</dbReference>
<keyword evidence="1" id="KW-0812">Transmembrane</keyword>
<comment type="caution">
    <text evidence="2">The sequence shown here is derived from an EMBL/GenBank/DDBJ whole genome shotgun (WGS) entry which is preliminary data.</text>
</comment>
<evidence type="ECO:0000313" key="3">
    <source>
        <dbReference type="Proteomes" id="UP000467305"/>
    </source>
</evidence>
<accession>A0A7J5AAM5</accession>
<dbReference type="Proteomes" id="UP000467305">
    <property type="component" value="Unassembled WGS sequence"/>
</dbReference>
<dbReference type="AlphaFoldDB" id="A0A7J5AAM5"/>
<name>A0A7J5AAM5_9FLAO</name>
<gene>
    <name evidence="2" type="ORF">F7018_13845</name>
</gene>
<dbReference type="EMBL" id="WAAU01000028">
    <property type="protein sequence ID" value="KAB1154606.1"/>
    <property type="molecule type" value="Genomic_DNA"/>
</dbReference>
<organism evidence="2 3">
    <name type="scientific">Tenacibaculum aiptasiae</name>
    <dbReference type="NCBI Taxonomy" id="426481"/>
    <lineage>
        <taxon>Bacteria</taxon>
        <taxon>Pseudomonadati</taxon>
        <taxon>Bacteroidota</taxon>
        <taxon>Flavobacteriia</taxon>
        <taxon>Flavobacteriales</taxon>
        <taxon>Flavobacteriaceae</taxon>
        <taxon>Tenacibaculum</taxon>
    </lineage>
</organism>
<reference evidence="2 3" key="1">
    <citation type="submission" date="2019-09" db="EMBL/GenBank/DDBJ databases">
        <authorList>
            <person name="Cao W.R."/>
        </authorList>
    </citation>
    <scope>NUCLEOTIDE SEQUENCE [LARGE SCALE GENOMIC DNA]</scope>
    <source>
        <strain evidence="3">a4</strain>
    </source>
</reference>
<evidence type="ECO:0000313" key="2">
    <source>
        <dbReference type="EMBL" id="KAB1154606.1"/>
    </source>
</evidence>
<protein>
    <recommendedName>
        <fullName evidence="4">Redox-active disulfide protein 2</fullName>
    </recommendedName>
</protein>
<sequence>MENKTIEELNKRIKLLKVVAKAMAVALILLLAVTIYGLLTKENKTVFITLLPIVFGLSTILLLQYSSVKKIKEEIKQREK</sequence>
<proteinExistence type="predicted"/>
<feature type="transmembrane region" description="Helical" evidence="1">
    <location>
        <begin position="45"/>
        <end position="63"/>
    </location>
</feature>
<evidence type="ECO:0000256" key="1">
    <source>
        <dbReference type="SAM" id="Phobius"/>
    </source>
</evidence>
<keyword evidence="3" id="KW-1185">Reference proteome</keyword>
<keyword evidence="1" id="KW-0472">Membrane</keyword>
<evidence type="ECO:0008006" key="4">
    <source>
        <dbReference type="Google" id="ProtNLM"/>
    </source>
</evidence>
<feature type="transmembrane region" description="Helical" evidence="1">
    <location>
        <begin position="18"/>
        <end position="39"/>
    </location>
</feature>